<proteinExistence type="predicted"/>
<keyword evidence="2" id="KW-0378">Hydrolase</keyword>
<evidence type="ECO:0000313" key="6">
    <source>
        <dbReference type="Proteomes" id="UP000183557"/>
    </source>
</evidence>
<dbReference type="InterPro" id="IPR037126">
    <property type="entry name" value="PdaC/RsiV-like_sf"/>
</dbReference>
<dbReference type="Gene3D" id="3.90.640.20">
    <property type="entry name" value="Heat-shock cognate protein, ATPase"/>
    <property type="match status" value="1"/>
</dbReference>
<keyword evidence="6" id="KW-1185">Reference proteome</keyword>
<evidence type="ECO:0000256" key="2">
    <source>
        <dbReference type="ARBA" id="ARBA00022801"/>
    </source>
</evidence>
<dbReference type="InterPro" id="IPR002509">
    <property type="entry name" value="NODB_dom"/>
</dbReference>
<dbReference type="GO" id="GO:0016020">
    <property type="term" value="C:membrane"/>
    <property type="evidence" value="ECO:0007669"/>
    <property type="project" value="TreeGrafter"/>
</dbReference>
<dbReference type="SUPFAM" id="SSF88713">
    <property type="entry name" value="Glycoside hydrolase/deacetylase"/>
    <property type="match status" value="1"/>
</dbReference>
<evidence type="ECO:0000313" key="5">
    <source>
        <dbReference type="EMBL" id="SFK40362.1"/>
    </source>
</evidence>
<accession>A0A1I3Z8K6</accession>
<keyword evidence="1" id="KW-0479">Metal-binding</keyword>
<feature type="chain" id="PRO_5010216890" evidence="3">
    <location>
        <begin position="26"/>
        <end position="451"/>
    </location>
</feature>
<reference evidence="6" key="1">
    <citation type="submission" date="2016-10" db="EMBL/GenBank/DDBJ databases">
        <authorList>
            <person name="Varghese N."/>
            <person name="Submissions S."/>
        </authorList>
    </citation>
    <scope>NUCLEOTIDE SEQUENCE [LARGE SCALE GENOMIC DNA]</scope>
    <source>
        <strain evidence="6">CGMCC 1.3704</strain>
    </source>
</reference>
<gene>
    <name evidence="5" type="ORF">SAMN04487936_11332</name>
</gene>
<dbReference type="OrthoDB" id="9812065at2"/>
<organism evidence="5 6">
    <name type="scientific">Halobacillus dabanensis</name>
    <dbReference type="NCBI Taxonomy" id="240302"/>
    <lineage>
        <taxon>Bacteria</taxon>
        <taxon>Bacillati</taxon>
        <taxon>Bacillota</taxon>
        <taxon>Bacilli</taxon>
        <taxon>Bacillales</taxon>
        <taxon>Bacillaceae</taxon>
        <taxon>Halobacillus</taxon>
    </lineage>
</organism>
<evidence type="ECO:0000256" key="3">
    <source>
        <dbReference type="SAM" id="SignalP"/>
    </source>
</evidence>
<dbReference type="Pfam" id="PF01522">
    <property type="entry name" value="Polysacc_deac_1"/>
    <property type="match status" value="1"/>
</dbReference>
<dbReference type="InterPro" id="IPR011330">
    <property type="entry name" value="Glyco_hydro/deAcase_b/a-brl"/>
</dbReference>
<dbReference type="GO" id="GO:0046872">
    <property type="term" value="F:metal ion binding"/>
    <property type="evidence" value="ECO:0007669"/>
    <property type="project" value="UniProtKB-KW"/>
</dbReference>
<feature type="signal peptide" evidence="3">
    <location>
        <begin position="1"/>
        <end position="25"/>
    </location>
</feature>
<sequence>MKQPIIYTLLFVLLTASGCSFIANANEQPEKKVSDESSFYDVKMETKIEEYDAYHITIHYPQTSNNQIDQTIVDYVNQQKARFKKESYRSKRSSEVQGSHELHIDFEVIHQNARFFVVRFIETMDIGGEELITDQTVMNFDKKIGKNLNIGELFKDNIYYVDRLHEWTIEKLEENESEYEQTFKGLEATPETYENIALLNDGIMVYLENPENKETVEVFLELDKVSSLLRSSYVKAIDQLTEKDQEADIVKESISSGEMNNSFIDKNLNSNEKKVALTFDDGPHPKVTTKILDILDQHEVKASFFMIGKRVSYYPNIAREVGIRGHEIGNHTWNHPRLNRLRAAEIDHQISSTQRIIEQVTGQHPDLVRLPFGEPASIAYNGDLNAVPWTIYSEKWREQEPVTIVQDILSQAEDGSIILLHDLENYTVETVDFLLERLNSEGYQVVPVGEL</sequence>
<protein>
    <submittedName>
        <fullName evidence="5">Peptidoglycan/xylan/chitin deacetylase, PgdA/CDA1 family</fullName>
    </submittedName>
</protein>
<dbReference type="RefSeq" id="WP_075037916.1">
    <property type="nucleotide sequence ID" value="NZ_FOSB01000013.1"/>
</dbReference>
<evidence type="ECO:0000259" key="4">
    <source>
        <dbReference type="PROSITE" id="PS51677"/>
    </source>
</evidence>
<dbReference type="GO" id="GO:0016810">
    <property type="term" value="F:hydrolase activity, acting on carbon-nitrogen (but not peptide) bonds"/>
    <property type="evidence" value="ECO:0007669"/>
    <property type="project" value="InterPro"/>
</dbReference>
<dbReference type="GO" id="GO:0005975">
    <property type="term" value="P:carbohydrate metabolic process"/>
    <property type="evidence" value="ECO:0007669"/>
    <property type="project" value="InterPro"/>
</dbReference>
<dbReference type="AlphaFoldDB" id="A0A1I3Z8K6"/>
<dbReference type="CDD" id="cd10917">
    <property type="entry name" value="CE4_NodB_like_6s_7s"/>
    <property type="match status" value="1"/>
</dbReference>
<dbReference type="Gene3D" id="3.30.565.40">
    <property type="entry name" value="Fervidobacterium nodosum Rt17-B1 like"/>
    <property type="match status" value="1"/>
</dbReference>
<keyword evidence="3" id="KW-0732">Signal</keyword>
<dbReference type="PROSITE" id="PS51257">
    <property type="entry name" value="PROKAR_LIPOPROTEIN"/>
    <property type="match status" value="1"/>
</dbReference>
<dbReference type="Gene3D" id="3.20.20.370">
    <property type="entry name" value="Glycoside hydrolase/deacetylase"/>
    <property type="match status" value="1"/>
</dbReference>
<dbReference type="PROSITE" id="PS51677">
    <property type="entry name" value="NODB"/>
    <property type="match status" value="1"/>
</dbReference>
<dbReference type="EMBL" id="FOSB01000013">
    <property type="protein sequence ID" value="SFK40362.1"/>
    <property type="molecule type" value="Genomic_DNA"/>
</dbReference>
<dbReference type="PANTHER" id="PTHR10587">
    <property type="entry name" value="GLYCOSYL TRANSFERASE-RELATED"/>
    <property type="match status" value="1"/>
</dbReference>
<feature type="domain" description="NodB homology" evidence="4">
    <location>
        <begin position="273"/>
        <end position="446"/>
    </location>
</feature>
<dbReference type="Proteomes" id="UP000183557">
    <property type="component" value="Unassembled WGS sequence"/>
</dbReference>
<dbReference type="InterPro" id="IPR050248">
    <property type="entry name" value="Polysacc_deacetylase_ArnD"/>
</dbReference>
<dbReference type="PANTHER" id="PTHR10587:SF133">
    <property type="entry name" value="CHITIN DEACETYLASE 1-RELATED"/>
    <property type="match status" value="1"/>
</dbReference>
<evidence type="ECO:0000256" key="1">
    <source>
        <dbReference type="ARBA" id="ARBA00022723"/>
    </source>
</evidence>
<name>A0A1I3Z8K6_HALDA</name>